<dbReference type="EMBL" id="CAJQZP010001367">
    <property type="protein sequence ID" value="CAG5042194.1"/>
    <property type="molecule type" value="Genomic_DNA"/>
</dbReference>
<accession>A0A8S3XY97</accession>
<protein>
    <submittedName>
        <fullName evidence="1">(apollo) hypothetical protein</fullName>
    </submittedName>
</protein>
<dbReference type="AlphaFoldDB" id="A0A8S3XY97"/>
<comment type="caution">
    <text evidence="1">The sequence shown here is derived from an EMBL/GenBank/DDBJ whole genome shotgun (WGS) entry which is preliminary data.</text>
</comment>
<keyword evidence="2" id="KW-1185">Reference proteome</keyword>
<proteinExistence type="predicted"/>
<name>A0A8S3XY97_PARAO</name>
<dbReference type="Proteomes" id="UP000691718">
    <property type="component" value="Unassembled WGS sequence"/>
</dbReference>
<organism evidence="1 2">
    <name type="scientific">Parnassius apollo</name>
    <name type="common">Apollo butterfly</name>
    <name type="synonym">Papilio apollo</name>
    <dbReference type="NCBI Taxonomy" id="110799"/>
    <lineage>
        <taxon>Eukaryota</taxon>
        <taxon>Metazoa</taxon>
        <taxon>Ecdysozoa</taxon>
        <taxon>Arthropoda</taxon>
        <taxon>Hexapoda</taxon>
        <taxon>Insecta</taxon>
        <taxon>Pterygota</taxon>
        <taxon>Neoptera</taxon>
        <taxon>Endopterygota</taxon>
        <taxon>Lepidoptera</taxon>
        <taxon>Glossata</taxon>
        <taxon>Ditrysia</taxon>
        <taxon>Papilionoidea</taxon>
        <taxon>Papilionidae</taxon>
        <taxon>Parnassiinae</taxon>
        <taxon>Parnassini</taxon>
        <taxon>Parnassius</taxon>
        <taxon>Parnassius</taxon>
    </lineage>
</organism>
<reference evidence="1" key="1">
    <citation type="submission" date="2021-04" db="EMBL/GenBank/DDBJ databases">
        <authorList>
            <person name="Tunstrom K."/>
        </authorList>
    </citation>
    <scope>NUCLEOTIDE SEQUENCE</scope>
</reference>
<sequence>MSKYKKVLRQRRANAAKKCEIRLRKGSTEDLTEDENFEVINEDIQEFSFGMSIRDKINNDQKPVCETSTK</sequence>
<evidence type="ECO:0000313" key="2">
    <source>
        <dbReference type="Proteomes" id="UP000691718"/>
    </source>
</evidence>
<gene>
    <name evidence="1" type="ORF">PAPOLLO_LOCUS22384</name>
</gene>
<evidence type="ECO:0000313" key="1">
    <source>
        <dbReference type="EMBL" id="CAG5042194.1"/>
    </source>
</evidence>